<protein>
    <submittedName>
        <fullName evidence="1">Uncharacterized protein</fullName>
    </submittedName>
</protein>
<reference evidence="1 2" key="1">
    <citation type="journal article" date="2019" name="Nat. Ecol. Evol.">
        <title>Megaphylogeny resolves global patterns of mushroom evolution.</title>
        <authorList>
            <person name="Varga T."/>
            <person name="Krizsan K."/>
            <person name="Foldi C."/>
            <person name="Dima B."/>
            <person name="Sanchez-Garcia M."/>
            <person name="Sanchez-Ramirez S."/>
            <person name="Szollosi G.J."/>
            <person name="Szarkandi J.G."/>
            <person name="Papp V."/>
            <person name="Albert L."/>
            <person name="Andreopoulos W."/>
            <person name="Angelini C."/>
            <person name="Antonin V."/>
            <person name="Barry K.W."/>
            <person name="Bougher N.L."/>
            <person name="Buchanan P."/>
            <person name="Buyck B."/>
            <person name="Bense V."/>
            <person name="Catcheside P."/>
            <person name="Chovatia M."/>
            <person name="Cooper J."/>
            <person name="Damon W."/>
            <person name="Desjardin D."/>
            <person name="Finy P."/>
            <person name="Geml J."/>
            <person name="Haridas S."/>
            <person name="Hughes K."/>
            <person name="Justo A."/>
            <person name="Karasinski D."/>
            <person name="Kautmanova I."/>
            <person name="Kiss B."/>
            <person name="Kocsube S."/>
            <person name="Kotiranta H."/>
            <person name="LaButti K.M."/>
            <person name="Lechner B.E."/>
            <person name="Liimatainen K."/>
            <person name="Lipzen A."/>
            <person name="Lukacs Z."/>
            <person name="Mihaltcheva S."/>
            <person name="Morgado L.N."/>
            <person name="Niskanen T."/>
            <person name="Noordeloos M.E."/>
            <person name="Ohm R.A."/>
            <person name="Ortiz-Santana B."/>
            <person name="Ovrebo C."/>
            <person name="Racz N."/>
            <person name="Riley R."/>
            <person name="Savchenko A."/>
            <person name="Shiryaev A."/>
            <person name="Soop K."/>
            <person name="Spirin V."/>
            <person name="Szebenyi C."/>
            <person name="Tomsovsky M."/>
            <person name="Tulloss R.E."/>
            <person name="Uehling J."/>
            <person name="Grigoriev I.V."/>
            <person name="Vagvolgyi C."/>
            <person name="Papp T."/>
            <person name="Martin F.M."/>
            <person name="Miettinen O."/>
            <person name="Hibbett D.S."/>
            <person name="Nagy L.G."/>
        </authorList>
    </citation>
    <scope>NUCLEOTIDE SEQUENCE [LARGE SCALE GENOMIC DNA]</scope>
    <source>
        <strain evidence="1 2">NL-1719</strain>
    </source>
</reference>
<keyword evidence="2" id="KW-1185">Reference proteome</keyword>
<dbReference type="EMBL" id="ML208629">
    <property type="protein sequence ID" value="TFK61777.1"/>
    <property type="molecule type" value="Genomic_DNA"/>
</dbReference>
<sequence length="303" mass="34075">MTGEMVEGGRDGGRGEGKEGLEAKASRFEQSCDRSRIRSYSELGLGPRLCPGTWNILYKRMSKILICPLKHLEYLCVPSRARSPHLPSPTPRLSHPACARVARTLASRIFLSFLPSLSFNVPRLLLLFTTPIAFDLLWKVELRRATLPAPWPTCLQQRRAHGVTTQRTRRPPTHQPQHAEVVTTSDARLTSMKLSPSHDGVTFNASPLVFSGTSVAEHYYHSDNALLYPDADEENSNDSDDDSNDMVASRRLTYPSADADEVHVRQLSRWVIDEDDDPSKHSHHPMPYARHLVHFACPVIPRI</sequence>
<accession>A0ACD3AAC8</accession>
<dbReference type="Proteomes" id="UP000308600">
    <property type="component" value="Unassembled WGS sequence"/>
</dbReference>
<evidence type="ECO:0000313" key="2">
    <source>
        <dbReference type="Proteomes" id="UP000308600"/>
    </source>
</evidence>
<name>A0ACD3AAC8_9AGAR</name>
<proteinExistence type="predicted"/>
<evidence type="ECO:0000313" key="1">
    <source>
        <dbReference type="EMBL" id="TFK61777.1"/>
    </source>
</evidence>
<gene>
    <name evidence="1" type="ORF">BDN72DRAFT_863325</name>
</gene>
<organism evidence="1 2">
    <name type="scientific">Pluteus cervinus</name>
    <dbReference type="NCBI Taxonomy" id="181527"/>
    <lineage>
        <taxon>Eukaryota</taxon>
        <taxon>Fungi</taxon>
        <taxon>Dikarya</taxon>
        <taxon>Basidiomycota</taxon>
        <taxon>Agaricomycotina</taxon>
        <taxon>Agaricomycetes</taxon>
        <taxon>Agaricomycetidae</taxon>
        <taxon>Agaricales</taxon>
        <taxon>Pluteineae</taxon>
        <taxon>Pluteaceae</taxon>
        <taxon>Pluteus</taxon>
    </lineage>
</organism>